<feature type="transmembrane region" description="Helical" evidence="1">
    <location>
        <begin position="84"/>
        <end position="103"/>
    </location>
</feature>
<name>C0XJR5_LENH9</name>
<protein>
    <submittedName>
        <fullName evidence="2">Uncharacterized protein</fullName>
    </submittedName>
</protein>
<reference evidence="2 3" key="1">
    <citation type="submission" date="2009-01" db="EMBL/GenBank/DDBJ databases">
        <authorList>
            <person name="Qin X."/>
            <person name="Bachman B."/>
            <person name="Battles P."/>
            <person name="Bell A."/>
            <person name="Bess C."/>
            <person name="Bickham C."/>
            <person name="Chaboub L."/>
            <person name="Chen D."/>
            <person name="Coyle M."/>
            <person name="Deiros D.R."/>
            <person name="Dinh H."/>
            <person name="Forbes L."/>
            <person name="Fowler G."/>
            <person name="Francisco L."/>
            <person name="Fu Q."/>
            <person name="Gubbala S."/>
            <person name="Hale W."/>
            <person name="Han Y."/>
            <person name="Hemphill L."/>
            <person name="Highlander S.K."/>
            <person name="Hirani K."/>
            <person name="Hogues M."/>
            <person name="Jackson L."/>
            <person name="Jakkamsetti A."/>
            <person name="Javaid M."/>
            <person name="Jiang H."/>
            <person name="Korchina V."/>
            <person name="Kovar C."/>
            <person name="Lara F."/>
            <person name="Lee S."/>
            <person name="Mata R."/>
            <person name="Mathew T."/>
            <person name="Moen C."/>
            <person name="Morales K."/>
            <person name="Munidasa M."/>
            <person name="Nazareth L."/>
            <person name="Ngo R."/>
            <person name="Nguyen L."/>
            <person name="Okwuonu G."/>
            <person name="Ongeri F."/>
            <person name="Patil S."/>
            <person name="Petrosino J."/>
            <person name="Pham C."/>
            <person name="Pham P."/>
            <person name="Pu L.-L."/>
            <person name="Puazo M."/>
            <person name="Raj R."/>
            <person name="Reid J."/>
            <person name="Rouhana J."/>
            <person name="Saada N."/>
            <person name="Shang Y."/>
            <person name="Simmons D."/>
            <person name="Thornton R."/>
            <person name="Warren J."/>
            <person name="Weissenberger G."/>
            <person name="Zhang J."/>
            <person name="Zhang L."/>
            <person name="Zhou C."/>
            <person name="Zhu D."/>
            <person name="Muzny D."/>
            <person name="Worley K."/>
            <person name="Gibbs R."/>
        </authorList>
    </citation>
    <scope>NUCLEOTIDE SEQUENCE [LARGE SCALE GENOMIC DNA]</scope>
    <source>
        <strain evidence="3">ATCC 8290 / DSM 20176 / CCUG 30140 / JCM 1155 / KCTC 3500 / NBRC 15886 / NCIMB 8040 / NRRL B-1843 / 9</strain>
    </source>
</reference>
<dbReference type="EMBL" id="ACGP01000137">
    <property type="protein sequence ID" value="EEI24394.1"/>
    <property type="molecule type" value="Genomic_DNA"/>
</dbReference>
<keyword evidence="3" id="KW-1185">Reference proteome</keyword>
<gene>
    <name evidence="2" type="ORF">HMPREF0519_1476</name>
</gene>
<organism evidence="2 3">
    <name type="scientific">Lentilactobacillus hilgardii (strain ATCC 8290 / DSM 20176 / CCUG 30140 / JCM 1155 / KCTC 3500 / NBRC 15886 / NCIMB 8040 / NRRL B-1843 / 9)</name>
    <dbReference type="NCBI Taxonomy" id="1423757"/>
    <lineage>
        <taxon>Bacteria</taxon>
        <taxon>Bacillati</taxon>
        <taxon>Bacillota</taxon>
        <taxon>Bacilli</taxon>
        <taxon>Lactobacillales</taxon>
        <taxon>Lactobacillaceae</taxon>
        <taxon>Lentilactobacillus</taxon>
    </lineage>
</organism>
<accession>C0XJR5</accession>
<feature type="transmembrane region" description="Helical" evidence="1">
    <location>
        <begin position="43"/>
        <end position="64"/>
    </location>
</feature>
<sequence>MATLAACVSAKRSAYSTNNKTHQLSRNKTEIFNLSLRTKSNTFFFIVHHSFILIIGNFLISLIIYPGQFLQDPILLSIRSLPWALPTIIVFILILSPGVQSGFSKN</sequence>
<keyword evidence="1" id="KW-0812">Transmembrane</keyword>
<dbReference type="Proteomes" id="UP000003752">
    <property type="component" value="Unassembled WGS sequence"/>
</dbReference>
<evidence type="ECO:0000256" key="1">
    <source>
        <dbReference type="SAM" id="Phobius"/>
    </source>
</evidence>
<keyword evidence="1" id="KW-1133">Transmembrane helix</keyword>
<keyword evidence="1" id="KW-0472">Membrane</keyword>
<dbReference type="HOGENOM" id="CLU_2219766_0_0_9"/>
<evidence type="ECO:0000313" key="3">
    <source>
        <dbReference type="Proteomes" id="UP000003752"/>
    </source>
</evidence>
<dbReference type="AlphaFoldDB" id="C0XJR5"/>
<evidence type="ECO:0000313" key="2">
    <source>
        <dbReference type="EMBL" id="EEI24394.1"/>
    </source>
</evidence>
<proteinExistence type="predicted"/>
<comment type="caution">
    <text evidence="2">The sequence shown here is derived from an EMBL/GenBank/DDBJ whole genome shotgun (WGS) entry which is preliminary data.</text>
</comment>